<evidence type="ECO:0000313" key="3">
    <source>
        <dbReference type="Proteomes" id="UP000075613"/>
    </source>
</evidence>
<dbReference type="Pfam" id="PF13560">
    <property type="entry name" value="HTH_31"/>
    <property type="match status" value="1"/>
</dbReference>
<dbReference type="Pfam" id="PF17765">
    <property type="entry name" value="MLTR_LBD"/>
    <property type="match status" value="1"/>
</dbReference>
<dbReference type="OrthoDB" id="5346389at2"/>
<feature type="domain" description="HTH cro/C1-type" evidence="1">
    <location>
        <begin position="10"/>
        <end position="80"/>
    </location>
</feature>
<dbReference type="RefSeq" id="WP_062133669.1">
    <property type="nucleotide sequence ID" value="NZ_LRBG01000037.1"/>
</dbReference>
<proteinExistence type="predicted"/>
<dbReference type="PANTHER" id="PTHR35010">
    <property type="entry name" value="BLL4672 PROTEIN-RELATED"/>
    <property type="match status" value="1"/>
</dbReference>
<gene>
    <name evidence="2" type="ORF">CI15_26815</name>
</gene>
<evidence type="ECO:0000259" key="1">
    <source>
        <dbReference type="SMART" id="SM00530"/>
    </source>
</evidence>
<dbReference type="Proteomes" id="UP000075613">
    <property type="component" value="Unassembled WGS sequence"/>
</dbReference>
<name>A0A149PGI3_9BURK</name>
<protein>
    <submittedName>
        <fullName evidence="2">XRE family transcriptional regulator</fullName>
    </submittedName>
</protein>
<evidence type="ECO:0000313" key="2">
    <source>
        <dbReference type="EMBL" id="KXU84112.1"/>
    </source>
</evidence>
<keyword evidence="3" id="KW-1185">Reference proteome</keyword>
<reference evidence="2 3" key="1">
    <citation type="journal article" date="2015" name="Int. J. Syst. Evol. Microbiol.">
        <title>Burkholderia monticola sp. nov., isolated from mountain soil.</title>
        <authorList>
            <person name="Baek I."/>
            <person name="Seo B."/>
            <person name="Lee I."/>
            <person name="Yi H."/>
            <person name="Chun J."/>
        </authorList>
    </citation>
    <scope>NUCLEOTIDE SEQUENCE [LARGE SCALE GENOMIC DNA]</scope>
    <source>
        <strain evidence="2 3">JC2948</strain>
    </source>
</reference>
<dbReference type="CDD" id="cd00093">
    <property type="entry name" value="HTH_XRE"/>
    <property type="match status" value="1"/>
</dbReference>
<dbReference type="EMBL" id="LRBG01000037">
    <property type="protein sequence ID" value="KXU84112.1"/>
    <property type="molecule type" value="Genomic_DNA"/>
</dbReference>
<dbReference type="AlphaFoldDB" id="A0A149PGI3"/>
<dbReference type="Gene3D" id="1.10.260.40">
    <property type="entry name" value="lambda repressor-like DNA-binding domains"/>
    <property type="match status" value="1"/>
</dbReference>
<dbReference type="STRING" id="1399968.CI15_26815"/>
<dbReference type="GO" id="GO:0003677">
    <property type="term" value="F:DNA binding"/>
    <property type="evidence" value="ECO:0007669"/>
    <property type="project" value="InterPro"/>
</dbReference>
<dbReference type="InterPro" id="IPR010982">
    <property type="entry name" value="Lambda_DNA-bd_dom_sf"/>
</dbReference>
<dbReference type="SUPFAM" id="SSF47413">
    <property type="entry name" value="lambda repressor-like DNA-binding domains"/>
    <property type="match status" value="1"/>
</dbReference>
<comment type="caution">
    <text evidence="2">The sequence shown here is derived from an EMBL/GenBank/DDBJ whole genome shotgun (WGS) entry which is preliminary data.</text>
</comment>
<dbReference type="SMART" id="SM00530">
    <property type="entry name" value="HTH_XRE"/>
    <property type="match status" value="1"/>
</dbReference>
<organism evidence="2 3">
    <name type="scientific">Paraburkholderia monticola</name>
    <dbReference type="NCBI Taxonomy" id="1399968"/>
    <lineage>
        <taxon>Bacteria</taxon>
        <taxon>Pseudomonadati</taxon>
        <taxon>Pseudomonadota</taxon>
        <taxon>Betaproteobacteria</taxon>
        <taxon>Burkholderiales</taxon>
        <taxon>Burkholderiaceae</taxon>
        <taxon>Paraburkholderia</taxon>
    </lineage>
</organism>
<sequence>MNTAQSLGDFLRSRRTRLDPASFGFSGRRRTPGLRREEVAQRANISSTWYTWLEQGRGGAPSAAVLERICAALMLTNTEREHLFMLGLGRPPEVRYQSSDGVDPRLQRVLDSLDASPSIIKTATWDVIAWNRAAAVVLTDYGTLPPGQRNILRFLFGDPAVRAKQHDWESVARFVVGTFRADVARAGLASEVGDLVDDLCRASPDFDRMWRENQVFGHSEGEHVKRLLHPQFGAIEMEYSLFAVDGRPDLSMLVYTPLDARIAKRIRNAVAAMDKSPVDA</sequence>
<dbReference type="PANTHER" id="PTHR35010:SF2">
    <property type="entry name" value="BLL4672 PROTEIN"/>
    <property type="match status" value="1"/>
</dbReference>
<dbReference type="InterPro" id="IPR001387">
    <property type="entry name" value="Cro/C1-type_HTH"/>
</dbReference>
<accession>A0A149PGI3</accession>
<dbReference type="Gene3D" id="3.30.450.180">
    <property type="match status" value="1"/>
</dbReference>
<dbReference type="InterPro" id="IPR041413">
    <property type="entry name" value="MLTR_LBD"/>
</dbReference>